<name>A0A7J7GFW6_CAMSI</name>
<organism evidence="5 6">
    <name type="scientific">Camellia sinensis</name>
    <name type="common">Tea plant</name>
    <name type="synonym">Thea sinensis</name>
    <dbReference type="NCBI Taxonomy" id="4442"/>
    <lineage>
        <taxon>Eukaryota</taxon>
        <taxon>Viridiplantae</taxon>
        <taxon>Streptophyta</taxon>
        <taxon>Embryophyta</taxon>
        <taxon>Tracheophyta</taxon>
        <taxon>Spermatophyta</taxon>
        <taxon>Magnoliopsida</taxon>
        <taxon>eudicotyledons</taxon>
        <taxon>Gunneridae</taxon>
        <taxon>Pentapetalae</taxon>
        <taxon>asterids</taxon>
        <taxon>Ericales</taxon>
        <taxon>Theaceae</taxon>
        <taxon>Camellia</taxon>
    </lineage>
</organism>
<accession>A0A7J7GFW6</accession>
<evidence type="ECO:0000313" key="5">
    <source>
        <dbReference type="EMBL" id="KAF5939650.1"/>
    </source>
</evidence>
<dbReference type="Proteomes" id="UP000593564">
    <property type="component" value="Unassembled WGS sequence"/>
</dbReference>
<comment type="cofactor">
    <cofactor evidence="1 4">
        <name>thiamine diphosphate</name>
        <dbReference type="ChEBI" id="CHEBI:58937"/>
    </cofactor>
</comment>
<reference evidence="6" key="1">
    <citation type="journal article" date="2020" name="Nat. Commun.">
        <title>Genome assembly of wild tea tree DASZ reveals pedigree and selection history of tea varieties.</title>
        <authorList>
            <person name="Zhang W."/>
            <person name="Zhang Y."/>
            <person name="Qiu H."/>
            <person name="Guo Y."/>
            <person name="Wan H."/>
            <person name="Zhang X."/>
            <person name="Scossa F."/>
            <person name="Alseekh S."/>
            <person name="Zhang Q."/>
            <person name="Wang P."/>
            <person name="Xu L."/>
            <person name="Schmidt M.H."/>
            <person name="Jia X."/>
            <person name="Li D."/>
            <person name="Zhu A."/>
            <person name="Guo F."/>
            <person name="Chen W."/>
            <person name="Ni D."/>
            <person name="Usadel B."/>
            <person name="Fernie A.R."/>
            <person name="Wen W."/>
        </authorList>
    </citation>
    <scope>NUCLEOTIDE SEQUENCE [LARGE SCALE GENOMIC DNA]</scope>
    <source>
        <strain evidence="6">cv. G240</strain>
    </source>
</reference>
<dbReference type="SUPFAM" id="SSF52518">
    <property type="entry name" value="Thiamin diphosphate-binding fold (THDP-binding)"/>
    <property type="match status" value="1"/>
</dbReference>
<evidence type="ECO:0000256" key="3">
    <source>
        <dbReference type="ARBA" id="ARBA00023052"/>
    </source>
</evidence>
<keyword evidence="4" id="KW-0670">Pyruvate</keyword>
<proteinExistence type="predicted"/>
<dbReference type="PANTHER" id="PTHR11624">
    <property type="entry name" value="DEHYDROGENASE RELATED"/>
    <property type="match status" value="1"/>
</dbReference>
<comment type="function">
    <text evidence="4">The pyruvate dehydrogenase complex catalyzes the overall conversion of pyruvate to acetyl-CoA and CO2.</text>
</comment>
<dbReference type="AlphaFoldDB" id="A0A7J7GFW6"/>
<keyword evidence="6" id="KW-1185">Reference proteome</keyword>
<dbReference type="EMBL" id="JACBKZ010000011">
    <property type="protein sequence ID" value="KAF5939650.1"/>
    <property type="molecule type" value="Genomic_DNA"/>
</dbReference>
<keyword evidence="3 4" id="KW-0786">Thiamine pyrophosphate</keyword>
<dbReference type="Gene3D" id="3.40.50.970">
    <property type="match status" value="1"/>
</dbReference>
<reference evidence="5 6" key="2">
    <citation type="submission" date="2020-07" db="EMBL/GenBank/DDBJ databases">
        <title>Genome assembly of wild tea tree DASZ reveals pedigree and selection history of tea varieties.</title>
        <authorList>
            <person name="Zhang W."/>
        </authorList>
    </citation>
    <scope>NUCLEOTIDE SEQUENCE [LARGE SCALE GENOMIC DNA]</scope>
    <source>
        <strain evidence="6">cv. G240</strain>
        <tissue evidence="5">Leaf</tissue>
    </source>
</reference>
<dbReference type="InterPro" id="IPR027110">
    <property type="entry name" value="PDHB_mito-type"/>
</dbReference>
<evidence type="ECO:0000256" key="2">
    <source>
        <dbReference type="ARBA" id="ARBA00023002"/>
    </source>
</evidence>
<evidence type="ECO:0000256" key="4">
    <source>
        <dbReference type="RuleBase" id="RU364074"/>
    </source>
</evidence>
<comment type="catalytic activity">
    <reaction evidence="4">
        <text>N(6)-[(R)-lipoyl]-L-lysyl-[protein] + pyruvate + H(+) = N(6)-[(R)-S(8)-acetyldihydrolipoyl]-L-lysyl-[protein] + CO2</text>
        <dbReference type="Rhea" id="RHEA:19189"/>
        <dbReference type="Rhea" id="RHEA-COMP:10474"/>
        <dbReference type="Rhea" id="RHEA-COMP:10478"/>
        <dbReference type="ChEBI" id="CHEBI:15361"/>
        <dbReference type="ChEBI" id="CHEBI:15378"/>
        <dbReference type="ChEBI" id="CHEBI:16526"/>
        <dbReference type="ChEBI" id="CHEBI:83099"/>
        <dbReference type="ChEBI" id="CHEBI:83111"/>
        <dbReference type="EC" id="1.2.4.1"/>
    </reaction>
</comment>
<dbReference type="GO" id="GO:0004739">
    <property type="term" value="F:pyruvate dehydrogenase (acetyl-transferring) activity"/>
    <property type="evidence" value="ECO:0007669"/>
    <property type="project" value="UniProtKB-UniRule"/>
</dbReference>
<comment type="caution">
    <text evidence="5">The sequence shown here is derived from an EMBL/GenBank/DDBJ whole genome shotgun (WGS) entry which is preliminary data.</text>
</comment>
<gene>
    <name evidence="5" type="ORF">HYC85_023909</name>
</gene>
<dbReference type="GO" id="GO:0006086">
    <property type="term" value="P:pyruvate decarboxylation to acetyl-CoA"/>
    <property type="evidence" value="ECO:0007669"/>
    <property type="project" value="InterPro"/>
</dbReference>
<dbReference type="PANTHER" id="PTHR11624:SF96">
    <property type="entry name" value="PYRUVATE DEHYDROGENASE E1 COMPONENT SUBUNIT BETA, MITOCHONDRIAL"/>
    <property type="match status" value="1"/>
</dbReference>
<dbReference type="InterPro" id="IPR029061">
    <property type="entry name" value="THDP-binding"/>
</dbReference>
<dbReference type="EC" id="1.2.4.1" evidence="4"/>
<evidence type="ECO:0000256" key="1">
    <source>
        <dbReference type="ARBA" id="ARBA00001964"/>
    </source>
</evidence>
<keyword evidence="2 4" id="KW-0560">Oxidoreductase</keyword>
<protein>
    <recommendedName>
        <fullName evidence="4">Pyruvate dehydrogenase E1 component subunit beta</fullName>
        <ecNumber evidence="4">1.2.4.1</ecNumber>
    </recommendedName>
</protein>
<evidence type="ECO:0000313" key="6">
    <source>
        <dbReference type="Proteomes" id="UP000593564"/>
    </source>
</evidence>
<sequence length="221" mass="24374">MMSMISKGFLQKYGPDRVTDTLITEVGFAGIGVGAAYYGLRPVVEAIVSIDGEGCSERLQLDCNFPGSKEQPHGHWVVSICATYCDTTRAMCFYRKGTKYPNRAVAETCGSNFVRCLCCCALVLINALAMDIAVVDFVRLSVEDSLEGCRQCMGIRQTKTNQLSMLLNRAVEFNNLLHEVAKGVVMPIYGLEFSDWIVDGLRPTSIVVAKNFCDGLLETKW</sequence>